<keyword evidence="4" id="KW-1185">Reference proteome</keyword>
<dbReference type="PANTHER" id="PTHR35812:SF1">
    <property type="entry name" value="LIPOPROTEIN"/>
    <property type="match status" value="1"/>
</dbReference>
<dbReference type="RefSeq" id="WP_028859981.1">
    <property type="nucleotide sequence ID" value="NZ_CAJHAQ010000001.1"/>
</dbReference>
<keyword evidence="1" id="KW-0812">Transmembrane</keyword>
<organism evidence="3 4">
    <name type="scientific">Psychrobacter phenylpyruvicus</name>
    <dbReference type="NCBI Taxonomy" id="29432"/>
    <lineage>
        <taxon>Bacteria</taxon>
        <taxon>Pseudomonadati</taxon>
        <taxon>Pseudomonadota</taxon>
        <taxon>Gammaproteobacteria</taxon>
        <taxon>Moraxellales</taxon>
        <taxon>Moraxellaceae</taxon>
        <taxon>Psychrobacter</taxon>
    </lineage>
</organism>
<keyword evidence="1" id="KW-0472">Membrane</keyword>
<feature type="transmembrane region" description="Helical" evidence="1">
    <location>
        <begin position="20"/>
        <end position="42"/>
    </location>
</feature>
<keyword evidence="1" id="KW-1133">Transmembrane helix</keyword>
<name>A0A379LI01_9GAMM</name>
<dbReference type="PANTHER" id="PTHR35812">
    <property type="entry name" value="LIPOPROTEIN"/>
    <property type="match status" value="1"/>
</dbReference>
<dbReference type="STRING" id="1123034.GCA_000685805_02581"/>
<evidence type="ECO:0000256" key="1">
    <source>
        <dbReference type="SAM" id="Phobius"/>
    </source>
</evidence>
<evidence type="ECO:0000313" key="4">
    <source>
        <dbReference type="Proteomes" id="UP000254123"/>
    </source>
</evidence>
<gene>
    <name evidence="3" type="ORF">NCTC10526_00475</name>
</gene>
<sequence length="252" mass="27813">MPKFDRESFNLPFHQRGKVSLQSLFWIVGIIVGLLTILQIIFSMPDITRKINLPESSDKAAEGNKAVEETSKPSALNSPSTKVGKYVAYDNGIAVDKAMGIVWMRCSLGQEWNGSGCEGSAKAYSLEEAQQAIEQLNKVSYVGLYEWRLPNIEELHSLIDCSDGYDGSYSIPVGTSNNSGSKKTVAVDCAGGSKTPAINEKVFPNTQWAIWRGYRSTTLNEEGEPLAVYFNDGKIKAKQKAHYIRPVRNLNP</sequence>
<dbReference type="InterPro" id="IPR011460">
    <property type="entry name" value="Lcl_C"/>
</dbReference>
<evidence type="ECO:0000259" key="2">
    <source>
        <dbReference type="Pfam" id="PF07603"/>
    </source>
</evidence>
<proteinExistence type="predicted"/>
<evidence type="ECO:0000313" key="3">
    <source>
        <dbReference type="EMBL" id="SUD90158.1"/>
    </source>
</evidence>
<dbReference type="Pfam" id="PF07603">
    <property type="entry name" value="Lcl_C"/>
    <property type="match status" value="1"/>
</dbReference>
<dbReference type="AlphaFoldDB" id="A0A379LI01"/>
<dbReference type="EMBL" id="UGVC01000001">
    <property type="protein sequence ID" value="SUD90158.1"/>
    <property type="molecule type" value="Genomic_DNA"/>
</dbReference>
<accession>A0A379LI01</accession>
<feature type="domain" description="Lcl C-terminal" evidence="2">
    <location>
        <begin position="93"/>
        <end position="248"/>
    </location>
</feature>
<protein>
    <submittedName>
        <fullName evidence="3">Protein of uncharacterized function (DUF1566)</fullName>
    </submittedName>
</protein>
<dbReference type="Proteomes" id="UP000254123">
    <property type="component" value="Unassembled WGS sequence"/>
</dbReference>
<reference evidence="3 4" key="1">
    <citation type="submission" date="2018-06" db="EMBL/GenBank/DDBJ databases">
        <authorList>
            <consortium name="Pathogen Informatics"/>
            <person name="Doyle S."/>
        </authorList>
    </citation>
    <scope>NUCLEOTIDE SEQUENCE [LARGE SCALE GENOMIC DNA]</scope>
    <source>
        <strain evidence="3 4">NCTC10526</strain>
    </source>
</reference>